<evidence type="ECO:0000313" key="9">
    <source>
        <dbReference type="Proteomes" id="UP000603453"/>
    </source>
</evidence>
<dbReference type="Proteomes" id="UP000603453">
    <property type="component" value="Unassembled WGS sequence"/>
</dbReference>
<keyword evidence="9" id="KW-1185">Reference proteome</keyword>
<reference evidence="8" key="1">
    <citation type="submission" date="2020-12" db="EMBL/GenBank/DDBJ databases">
        <title>Metabolic potential, ecology and presence of endohyphal bacteria is reflected in genomic diversity of Mucoromycotina.</title>
        <authorList>
            <person name="Muszewska A."/>
            <person name="Okrasinska A."/>
            <person name="Steczkiewicz K."/>
            <person name="Drgas O."/>
            <person name="Orlowska M."/>
            <person name="Perlinska-Lenart U."/>
            <person name="Aleksandrzak-Piekarczyk T."/>
            <person name="Szatraj K."/>
            <person name="Zielenkiewicz U."/>
            <person name="Pilsyk S."/>
            <person name="Malc E."/>
            <person name="Mieczkowski P."/>
            <person name="Kruszewska J.S."/>
            <person name="Biernat P."/>
            <person name="Pawlowska J."/>
        </authorList>
    </citation>
    <scope>NUCLEOTIDE SEQUENCE</scope>
    <source>
        <strain evidence="8">WA0000017839</strain>
    </source>
</reference>
<name>A0A8H7R9I3_9FUNG</name>
<feature type="transmembrane region" description="Helical" evidence="5">
    <location>
        <begin position="51"/>
        <end position="71"/>
    </location>
</feature>
<dbReference type="GO" id="GO:0016020">
    <property type="term" value="C:membrane"/>
    <property type="evidence" value="ECO:0007669"/>
    <property type="project" value="UniProtKB-SubCell"/>
</dbReference>
<accession>A0A8H7R9I3</accession>
<keyword evidence="6" id="KW-0732">Signal</keyword>
<keyword evidence="4 5" id="KW-0472">Membrane</keyword>
<evidence type="ECO:0000256" key="3">
    <source>
        <dbReference type="ARBA" id="ARBA00022989"/>
    </source>
</evidence>
<feature type="signal peptide" evidence="6">
    <location>
        <begin position="1"/>
        <end position="18"/>
    </location>
</feature>
<evidence type="ECO:0000313" key="8">
    <source>
        <dbReference type="EMBL" id="KAG2205576.1"/>
    </source>
</evidence>
<comment type="subcellular location">
    <subcellularLocation>
        <location evidence="1">Membrane</location>
        <topology evidence="1">Multi-pass membrane protein</topology>
    </subcellularLocation>
</comment>
<feature type="transmembrane region" description="Helical" evidence="5">
    <location>
        <begin position="233"/>
        <end position="252"/>
    </location>
</feature>
<gene>
    <name evidence="8" type="ORF">INT47_005951</name>
</gene>
<keyword evidence="2 5" id="KW-0812">Transmembrane</keyword>
<feature type="transmembrane region" description="Helical" evidence="5">
    <location>
        <begin position="83"/>
        <end position="100"/>
    </location>
</feature>
<comment type="caution">
    <text evidence="8">The sequence shown here is derived from an EMBL/GenBank/DDBJ whole genome shotgun (WGS) entry which is preliminary data.</text>
</comment>
<feature type="transmembrane region" description="Helical" evidence="5">
    <location>
        <begin position="112"/>
        <end position="131"/>
    </location>
</feature>
<feature type="chain" id="PRO_5034362667" description="TM7S3/TM198-like domain-containing protein" evidence="6">
    <location>
        <begin position="19"/>
        <end position="314"/>
    </location>
</feature>
<dbReference type="Pfam" id="PF13886">
    <property type="entry name" value="TM7S3_TM198"/>
    <property type="match status" value="1"/>
</dbReference>
<feature type="transmembrane region" description="Helical" evidence="5">
    <location>
        <begin position="199"/>
        <end position="221"/>
    </location>
</feature>
<evidence type="ECO:0000256" key="5">
    <source>
        <dbReference type="SAM" id="Phobius"/>
    </source>
</evidence>
<organism evidence="8 9">
    <name type="scientific">Mucor saturninus</name>
    <dbReference type="NCBI Taxonomy" id="64648"/>
    <lineage>
        <taxon>Eukaryota</taxon>
        <taxon>Fungi</taxon>
        <taxon>Fungi incertae sedis</taxon>
        <taxon>Mucoromycota</taxon>
        <taxon>Mucoromycotina</taxon>
        <taxon>Mucoromycetes</taxon>
        <taxon>Mucorales</taxon>
        <taxon>Mucorineae</taxon>
        <taxon>Mucoraceae</taxon>
        <taxon>Mucor</taxon>
    </lineage>
</organism>
<feature type="domain" description="TM7S3/TM198-like" evidence="7">
    <location>
        <begin position="82"/>
        <end position="253"/>
    </location>
</feature>
<sequence>MNYLTFLILVIASQLSNAAPAGDLPRYEPGVLYLPDKAIALDDGYELSIQGVLGGMVLICCGLMLGVHSVWDRTAAGRNVQSLTGFITFGLITWVMLANFEPESSYGQNRLTIYFIVPFMVGLVSVCFMAVTIQLYLMLIGGLGALAFGLWILAWKDNLSITSTYGRTILLVVLVVAFMLFSLYSCFWVKLGAALAGPYMFFMGLDIYFHTGFLYCFTTVLDPNHPHTYEVHRGVYIMQSCIIIAYIVAYVIQNFGSHHIYRQHSFVMTTSKLPDYQYKSNIRPRYFTNFATFMPPFFHRGTAPIPPAPVTTVI</sequence>
<dbReference type="InterPro" id="IPR025256">
    <property type="entry name" value="TM7S3/TM198-like_dom"/>
</dbReference>
<evidence type="ECO:0000256" key="4">
    <source>
        <dbReference type="ARBA" id="ARBA00023136"/>
    </source>
</evidence>
<proteinExistence type="predicted"/>
<evidence type="ECO:0000256" key="2">
    <source>
        <dbReference type="ARBA" id="ARBA00022692"/>
    </source>
</evidence>
<feature type="transmembrane region" description="Helical" evidence="5">
    <location>
        <begin position="136"/>
        <end position="155"/>
    </location>
</feature>
<evidence type="ECO:0000256" key="6">
    <source>
        <dbReference type="SAM" id="SignalP"/>
    </source>
</evidence>
<evidence type="ECO:0000256" key="1">
    <source>
        <dbReference type="ARBA" id="ARBA00004141"/>
    </source>
</evidence>
<protein>
    <recommendedName>
        <fullName evidence="7">TM7S3/TM198-like domain-containing protein</fullName>
    </recommendedName>
</protein>
<keyword evidence="3 5" id="KW-1133">Transmembrane helix</keyword>
<feature type="transmembrane region" description="Helical" evidence="5">
    <location>
        <begin position="167"/>
        <end position="187"/>
    </location>
</feature>
<dbReference type="OrthoDB" id="102260at2759"/>
<dbReference type="AlphaFoldDB" id="A0A8H7R9I3"/>
<dbReference type="EMBL" id="JAEPRD010000036">
    <property type="protein sequence ID" value="KAG2205576.1"/>
    <property type="molecule type" value="Genomic_DNA"/>
</dbReference>
<evidence type="ECO:0000259" key="7">
    <source>
        <dbReference type="Pfam" id="PF13886"/>
    </source>
</evidence>